<feature type="transmembrane region" description="Helical" evidence="1">
    <location>
        <begin position="200"/>
        <end position="220"/>
    </location>
</feature>
<dbReference type="AlphaFoldDB" id="A0A183C839"/>
<feature type="transmembrane region" description="Helical" evidence="1">
    <location>
        <begin position="102"/>
        <end position="126"/>
    </location>
</feature>
<feature type="transmembrane region" description="Helical" evidence="1">
    <location>
        <begin position="272"/>
        <end position="292"/>
    </location>
</feature>
<organism evidence="2 3">
    <name type="scientific">Globodera pallida</name>
    <name type="common">Potato cyst nematode worm</name>
    <name type="synonym">Heterodera pallida</name>
    <dbReference type="NCBI Taxonomy" id="36090"/>
    <lineage>
        <taxon>Eukaryota</taxon>
        <taxon>Metazoa</taxon>
        <taxon>Ecdysozoa</taxon>
        <taxon>Nematoda</taxon>
        <taxon>Chromadorea</taxon>
        <taxon>Rhabditida</taxon>
        <taxon>Tylenchina</taxon>
        <taxon>Tylenchomorpha</taxon>
        <taxon>Tylenchoidea</taxon>
        <taxon>Heteroderidae</taxon>
        <taxon>Heteroderinae</taxon>
        <taxon>Globodera</taxon>
    </lineage>
</organism>
<reference evidence="2" key="2">
    <citation type="submission" date="2014-05" db="EMBL/GenBank/DDBJ databases">
        <title>The genome and life-stage specific transcriptomes of Globodera pallida elucidate key aspects of plant parasitism by a cyst nematode.</title>
        <authorList>
            <person name="Cotton J.A."/>
            <person name="Lilley C.J."/>
            <person name="Jones L.M."/>
            <person name="Kikuchi T."/>
            <person name="Reid A.J."/>
            <person name="Thorpe P."/>
            <person name="Tsai I.J."/>
            <person name="Beasley H."/>
            <person name="Blok V."/>
            <person name="Cock P.J.A."/>
            <person name="Van den Akker S.E."/>
            <person name="Holroyd N."/>
            <person name="Hunt M."/>
            <person name="Mantelin S."/>
            <person name="Naghra H."/>
            <person name="Pain A."/>
            <person name="Palomares-Rius J.E."/>
            <person name="Zarowiecki M."/>
            <person name="Berriman M."/>
            <person name="Jones J.T."/>
            <person name="Urwin P.E."/>
        </authorList>
    </citation>
    <scope>NUCLEOTIDE SEQUENCE [LARGE SCALE GENOMIC DNA]</scope>
    <source>
        <strain evidence="2">Lindley</strain>
    </source>
</reference>
<feature type="transmembrane region" description="Helical" evidence="1">
    <location>
        <begin position="33"/>
        <end position="57"/>
    </location>
</feature>
<keyword evidence="2" id="KW-1185">Reference proteome</keyword>
<dbReference type="PANTHER" id="PTHR23021">
    <property type="entry name" value="SERPENTINE RECEPTOR, CLASS T"/>
    <property type="match status" value="1"/>
</dbReference>
<feature type="transmembrane region" description="Helical" evidence="1">
    <location>
        <begin position="69"/>
        <end position="96"/>
    </location>
</feature>
<evidence type="ECO:0000313" key="2">
    <source>
        <dbReference type="Proteomes" id="UP000050741"/>
    </source>
</evidence>
<proteinExistence type="predicted"/>
<feature type="transmembrane region" description="Helical" evidence="1">
    <location>
        <begin position="147"/>
        <end position="164"/>
    </location>
</feature>
<keyword evidence="1" id="KW-1133">Transmembrane helix</keyword>
<dbReference type="Proteomes" id="UP000050741">
    <property type="component" value="Unassembled WGS sequence"/>
</dbReference>
<dbReference type="InterPro" id="IPR019425">
    <property type="entry name" value="7TM_GPCR_serpentine_rcpt_Srt"/>
</dbReference>
<reference evidence="3" key="3">
    <citation type="submission" date="2016-06" db="UniProtKB">
        <authorList>
            <consortium name="WormBaseParasite"/>
        </authorList>
    </citation>
    <scope>IDENTIFICATION</scope>
</reference>
<dbReference type="PANTHER" id="PTHR23021:SF11">
    <property type="entry name" value="SERPENTINE RECEPTOR, CLASS T"/>
    <property type="match status" value="1"/>
</dbReference>
<keyword evidence="1" id="KW-0472">Membrane</keyword>
<dbReference type="SUPFAM" id="SSF81321">
    <property type="entry name" value="Family A G protein-coupled receptor-like"/>
    <property type="match status" value="1"/>
</dbReference>
<reference evidence="2" key="1">
    <citation type="submission" date="2013-12" db="EMBL/GenBank/DDBJ databases">
        <authorList>
            <person name="Aslett M."/>
        </authorList>
    </citation>
    <scope>NUCLEOTIDE SEQUENCE [LARGE SCALE GENOMIC DNA]</scope>
    <source>
        <strain evidence="2">Lindley</strain>
    </source>
</reference>
<protein>
    <submittedName>
        <fullName evidence="3">7TM_GPCR_Srx domain-containing protein</fullName>
    </submittedName>
</protein>
<feature type="transmembrane region" description="Helical" evidence="1">
    <location>
        <begin position="240"/>
        <end position="260"/>
    </location>
</feature>
<dbReference type="WBParaSite" id="GPLIN_000903500">
    <property type="protein sequence ID" value="GPLIN_000903500"/>
    <property type="gene ID" value="GPLIN_000903500"/>
</dbReference>
<dbReference type="Gene3D" id="1.20.1070.10">
    <property type="entry name" value="Rhodopsin 7-helix transmembrane proteins"/>
    <property type="match status" value="1"/>
</dbReference>
<keyword evidence="1" id="KW-0812">Transmembrane</keyword>
<sequence length="366" mass="41542">MDVYLFHADRYGQLYNCSYDVDQVPLEQRQHPLLGLMFITLAGIMEILYIPCSIAIWKHRENACYKIMFYIAVTDMMAMLMNGIATGYLAIIGAVFCTHPNLTYILGAYGMSLWGAESTAELILAFNRCMETCSPATAEMMFRGKRAWLWLLAPSLYGFYWFMFTMPHPFSGIYVSWFFNPHVGYIEDSAHTYYNNVHDFHNYVVVTVIMGTYLVFSCLLMMKIYKFKSSSQQSYSQKMIFIQVVLISSINAFASGIYVYMQYTTISKPLIVIAQLSWLFAHGIPSLIYLGLNKTIRKDCASMTLGLISRVSGKSTMLSSSRALTTTNVRAFGRGHTSVSTRHASRVAPTISTMPNVAQQNDEQKF</sequence>
<name>A0A183C839_GLOPA</name>
<accession>A0A183C839</accession>
<evidence type="ECO:0000313" key="3">
    <source>
        <dbReference type="WBParaSite" id="GPLIN_000903500"/>
    </source>
</evidence>
<evidence type="ECO:0000256" key="1">
    <source>
        <dbReference type="SAM" id="Phobius"/>
    </source>
</evidence>
<dbReference type="Pfam" id="PF10321">
    <property type="entry name" value="7TM_GPCR_Srt"/>
    <property type="match status" value="1"/>
</dbReference>